<dbReference type="EMBL" id="WNAL01000016">
    <property type="protein sequence ID" value="MTR81829.1"/>
    <property type="molecule type" value="Genomic_DNA"/>
</dbReference>
<name>A0A844KMR5_9FIRM</name>
<dbReference type="Proteomes" id="UP000446657">
    <property type="component" value="Unassembled WGS sequence"/>
</dbReference>
<dbReference type="RefSeq" id="WP_155176635.1">
    <property type="nucleotide sequence ID" value="NZ_WNAK01000016.1"/>
</dbReference>
<sequence>MILDNGLKIMSIDATDLFRVEVESTKNKKGKEIKVAKEIVPSGLSSYYDYYDESKDEILHLRNPQLFKMKLDSSMALDELGRVIADRRMTKTAFFNVRRKLATDQVVYLTFKYSSFRSTLEDDKDDKGKVKKYRVDGKTKETIRYMIYDKEDFSFKIDDIEYVRWCRSGNASRQGKCFFINKELVHTMNLFTDCGINPKKRRINLASFEAYRALLLSHKTANLDIRPENILLIKDVKSVFKDKVMYVGLKDKKLFTEEKEMTIENKIWDGQSLIDKSLMGDYQDKGMLLLRHKFFKSCCFNSNIQQWFKDNHITDVSQLNGITTAKRIEDIKFITTRSSIKYCKFGDTESWFYDWLKQISKKNIPFGIVKYEKPTKYFGGKLVRTHYQILNTLQITKNKITELLQQTLDYIELLRKDPLAMYHYCEATSDDEDSDLMMNVKADVIYRMMKLNMSFKDTKLYKHLAKNVIESIRADIKCGRILVNGNYSTVLGNPIEMLQESIGKYEPETTIVGKGNIISTAFPQKQLLACRSPHITMGNIYLPHNTENHLVTTYINMTDNIMVINSVGENVLQRANSMDFDSDQMMIVDNDIMIDAAVKNYDKFLVPTTDIEPDPKEEEYTAKNLAKLDYESSENLIGQIVNLSQVLNSKLWHEMNKEEPNQSYIDRLYKDVCQLSIMSGLEIDKAKKTLIVDNKNELKEIRERYKSKEDGKIGYPMFFKELGKKGNYDSKKTYIFYNTTLDMIGDEIAYKTMTVEGTEKALHKILRKPDIKSRDVDKDKIKAVLELCEQRAKDDKKLGVEKTQLGKSEYNRMRKQTIENFLEDLAEIKMNQATLYTLLTSKDAEKYEDYILQGLLELKSSTLKKLVKTDDTTPTLVEDAAGDIEIYGIKHKKSEVA</sequence>
<evidence type="ECO:0008006" key="3">
    <source>
        <dbReference type="Google" id="ProtNLM"/>
    </source>
</evidence>
<gene>
    <name evidence="1" type="ORF">GMD30_08990</name>
</gene>
<organism evidence="1 2">
    <name type="scientific">Roseburia faecis</name>
    <dbReference type="NCBI Taxonomy" id="301302"/>
    <lineage>
        <taxon>Bacteria</taxon>
        <taxon>Bacillati</taxon>
        <taxon>Bacillota</taxon>
        <taxon>Clostridia</taxon>
        <taxon>Lachnospirales</taxon>
        <taxon>Lachnospiraceae</taxon>
        <taxon>Roseburia</taxon>
    </lineage>
</organism>
<evidence type="ECO:0000313" key="1">
    <source>
        <dbReference type="EMBL" id="MTR81829.1"/>
    </source>
</evidence>
<evidence type="ECO:0000313" key="2">
    <source>
        <dbReference type="Proteomes" id="UP000446657"/>
    </source>
</evidence>
<dbReference type="AlphaFoldDB" id="A0A844KMR5"/>
<proteinExistence type="predicted"/>
<comment type="caution">
    <text evidence="1">The sequence shown here is derived from an EMBL/GenBank/DDBJ whole genome shotgun (WGS) entry which is preliminary data.</text>
</comment>
<reference evidence="1 2" key="1">
    <citation type="journal article" date="2019" name="Nat. Med.">
        <title>A library of human gut bacterial isolates paired with longitudinal multiomics data enables mechanistic microbiome research.</title>
        <authorList>
            <person name="Poyet M."/>
            <person name="Groussin M."/>
            <person name="Gibbons S.M."/>
            <person name="Avila-Pacheco J."/>
            <person name="Jiang X."/>
            <person name="Kearney S.M."/>
            <person name="Perrotta A.R."/>
            <person name="Berdy B."/>
            <person name="Zhao S."/>
            <person name="Lieberman T.D."/>
            <person name="Swanson P.K."/>
            <person name="Smith M."/>
            <person name="Roesemann S."/>
            <person name="Alexander J.E."/>
            <person name="Rich S.A."/>
            <person name="Livny J."/>
            <person name="Vlamakis H."/>
            <person name="Clish C."/>
            <person name="Bullock K."/>
            <person name="Deik A."/>
            <person name="Scott J."/>
            <person name="Pierce K.A."/>
            <person name="Xavier R.J."/>
            <person name="Alm E.J."/>
        </authorList>
    </citation>
    <scope>NUCLEOTIDE SEQUENCE [LARGE SCALE GENOMIC DNA]</scope>
    <source>
        <strain evidence="1 2">BIOML-A1</strain>
    </source>
</reference>
<accession>A0A844KMR5</accession>
<protein>
    <recommendedName>
        <fullName evidence="3">RNA dependent RNA polymerase</fullName>
    </recommendedName>
</protein>